<evidence type="ECO:0000313" key="8">
    <source>
        <dbReference type="Proteomes" id="UP001153069"/>
    </source>
</evidence>
<dbReference type="FunFam" id="3.30.565.10:FF:000010">
    <property type="entry name" value="Sensor histidine kinase RcsC"/>
    <property type="match status" value="1"/>
</dbReference>
<feature type="domain" description="Histidine kinase" evidence="5">
    <location>
        <begin position="304"/>
        <end position="529"/>
    </location>
</feature>
<evidence type="ECO:0000256" key="2">
    <source>
        <dbReference type="ARBA" id="ARBA00023012"/>
    </source>
</evidence>
<evidence type="ECO:0000259" key="6">
    <source>
        <dbReference type="PROSITE" id="PS50110"/>
    </source>
</evidence>
<feature type="modified residue" description="4-aspartylphosphate" evidence="3">
    <location>
        <position position="604"/>
    </location>
</feature>
<sequence>MDESTEITKDTSEQLAAGSNNSGSKDHEHCCHRRDDLAALNILKHPVWIFDVERKCMFWANKAALEIWKADSLTELLERDFASDMSEETNTRMLDHLEQMKRGKVMTEQWTYYPKGGRPKTLQVSGSVIWIQHNNDIDNDSRGRAAVLAEAELPDHAGFHDSTAREVELLRHVPMAVCQFKMNGDSIFRNPEDLRVFGVDKGHDDDDDNNEKKSKTGLLDRFVDPSVATTMLEKLQDGKDYRVAAKHYVADDGPPLWFAISCRKSKDPVTSDDSILYSARDITEVMKAREDTKKANLKSEFMSVIAHEIRTPLHQIVGYTDLLELTNLAEKQVEAVRMIQRSLDNLMSILNDLLDYNKYECGHTELEKIHFSLRGLLRGCVTSIQTEAVAKGIDLRLDLVENLPFKVIGDPNKLRQILLNLLQNAVKFTDQGHVILSASTRSSINTPDNHHQVIRFEVTDTGIGIPRTHQTMIFEKYAKVNLNNAINYNGTGLGLAICASLAQAMGGKIGVDSEMGKGSTFYMEIPLELSTTEEASAVKKDQMAAEELSPDESLRVLVVEDNKVNQKLVVRMLGKLGHSSVVAENGQVALDKLQSAQADLVLMDIQMPVMDGLEATREIRKTRTKFALPIVGLSASFQNADLETYLDIGMNQCLSKPVRLETLKRTIDKTIANCRMGRGSV</sequence>
<dbReference type="PRINTS" id="PR00344">
    <property type="entry name" value="BCTRLSENSOR"/>
</dbReference>
<dbReference type="Proteomes" id="UP001153069">
    <property type="component" value="Unassembled WGS sequence"/>
</dbReference>
<evidence type="ECO:0000313" key="7">
    <source>
        <dbReference type="EMBL" id="CAB9507189.1"/>
    </source>
</evidence>
<dbReference type="InterPro" id="IPR004358">
    <property type="entry name" value="Sig_transdc_His_kin-like_C"/>
</dbReference>
<dbReference type="InterPro" id="IPR011006">
    <property type="entry name" value="CheY-like_superfamily"/>
</dbReference>
<dbReference type="Gene3D" id="3.30.450.20">
    <property type="entry name" value="PAS domain"/>
    <property type="match status" value="1"/>
</dbReference>
<dbReference type="SUPFAM" id="SSF55874">
    <property type="entry name" value="ATPase domain of HSP90 chaperone/DNA topoisomerase II/histidine kinase"/>
    <property type="match status" value="1"/>
</dbReference>
<dbReference type="InterPro" id="IPR005467">
    <property type="entry name" value="His_kinase_dom"/>
</dbReference>
<dbReference type="PANTHER" id="PTHR45339">
    <property type="entry name" value="HYBRID SIGNAL TRANSDUCTION HISTIDINE KINASE J"/>
    <property type="match status" value="1"/>
</dbReference>
<dbReference type="CDD" id="cd16922">
    <property type="entry name" value="HATPase_EvgS-ArcB-TorS-like"/>
    <property type="match status" value="1"/>
</dbReference>
<keyword evidence="7" id="KW-0418">Kinase</keyword>
<dbReference type="InterPro" id="IPR036890">
    <property type="entry name" value="HATPase_C_sf"/>
</dbReference>
<dbReference type="PROSITE" id="PS50109">
    <property type="entry name" value="HIS_KIN"/>
    <property type="match status" value="1"/>
</dbReference>
<organism evidence="7 8">
    <name type="scientific">Seminavis robusta</name>
    <dbReference type="NCBI Taxonomy" id="568900"/>
    <lineage>
        <taxon>Eukaryota</taxon>
        <taxon>Sar</taxon>
        <taxon>Stramenopiles</taxon>
        <taxon>Ochrophyta</taxon>
        <taxon>Bacillariophyta</taxon>
        <taxon>Bacillariophyceae</taxon>
        <taxon>Bacillariophycidae</taxon>
        <taxon>Naviculales</taxon>
        <taxon>Naviculaceae</taxon>
        <taxon>Seminavis</taxon>
    </lineage>
</organism>
<proteinExistence type="predicted"/>
<dbReference type="InterPro" id="IPR003594">
    <property type="entry name" value="HATPase_dom"/>
</dbReference>
<dbReference type="GO" id="GO:0000155">
    <property type="term" value="F:phosphorelay sensor kinase activity"/>
    <property type="evidence" value="ECO:0007669"/>
    <property type="project" value="InterPro"/>
</dbReference>
<dbReference type="SMART" id="SM00388">
    <property type="entry name" value="HisKA"/>
    <property type="match status" value="1"/>
</dbReference>
<dbReference type="Pfam" id="PF00072">
    <property type="entry name" value="Response_reg"/>
    <property type="match status" value="1"/>
</dbReference>
<dbReference type="Gene3D" id="1.10.287.130">
    <property type="match status" value="1"/>
</dbReference>
<feature type="region of interest" description="Disordered" evidence="4">
    <location>
        <begin position="1"/>
        <end position="29"/>
    </location>
</feature>
<dbReference type="SMART" id="SM00448">
    <property type="entry name" value="REC"/>
    <property type="match status" value="1"/>
</dbReference>
<dbReference type="SUPFAM" id="SSF47384">
    <property type="entry name" value="Homodimeric domain of signal transducing histidine kinase"/>
    <property type="match status" value="1"/>
</dbReference>
<feature type="domain" description="Response regulatory" evidence="6">
    <location>
        <begin position="555"/>
        <end position="671"/>
    </location>
</feature>
<name>A0A9N8DRA8_9STRA</name>
<protein>
    <submittedName>
        <fullName evidence="7">Peroxide stress-activated histidine kinase mak2</fullName>
    </submittedName>
</protein>
<dbReference type="PROSITE" id="PS50110">
    <property type="entry name" value="RESPONSE_REGULATORY"/>
    <property type="match status" value="1"/>
</dbReference>
<dbReference type="SUPFAM" id="SSF52172">
    <property type="entry name" value="CheY-like"/>
    <property type="match status" value="1"/>
</dbReference>
<evidence type="ECO:0000256" key="3">
    <source>
        <dbReference type="PROSITE-ProRule" id="PRU00169"/>
    </source>
</evidence>
<keyword evidence="1 3" id="KW-0597">Phosphoprotein</keyword>
<evidence type="ECO:0000256" key="1">
    <source>
        <dbReference type="ARBA" id="ARBA00022553"/>
    </source>
</evidence>
<accession>A0A9N8DRA8</accession>
<dbReference type="Pfam" id="PF00512">
    <property type="entry name" value="HisKA"/>
    <property type="match status" value="1"/>
</dbReference>
<gene>
    <name evidence="7" type="ORF">SEMRO_296_G110670.1</name>
</gene>
<dbReference type="CDD" id="cd00082">
    <property type="entry name" value="HisKA"/>
    <property type="match status" value="1"/>
</dbReference>
<keyword evidence="8" id="KW-1185">Reference proteome</keyword>
<dbReference type="OrthoDB" id="43082at2759"/>
<feature type="compositionally biased region" description="Polar residues" evidence="4">
    <location>
        <begin position="13"/>
        <end position="23"/>
    </location>
</feature>
<evidence type="ECO:0000259" key="5">
    <source>
        <dbReference type="PROSITE" id="PS50109"/>
    </source>
</evidence>
<dbReference type="Gene3D" id="3.40.50.2300">
    <property type="match status" value="1"/>
</dbReference>
<dbReference type="InterPro" id="IPR035965">
    <property type="entry name" value="PAS-like_dom_sf"/>
</dbReference>
<dbReference type="EMBL" id="CAICTM010000295">
    <property type="protein sequence ID" value="CAB9507189.1"/>
    <property type="molecule type" value="Genomic_DNA"/>
</dbReference>
<keyword evidence="7" id="KW-0808">Transferase</keyword>
<keyword evidence="2" id="KW-0902">Two-component regulatory system</keyword>
<evidence type="ECO:0000256" key="4">
    <source>
        <dbReference type="SAM" id="MobiDB-lite"/>
    </source>
</evidence>
<comment type="caution">
    <text evidence="7">The sequence shown here is derived from an EMBL/GenBank/DDBJ whole genome shotgun (WGS) entry which is preliminary data.</text>
</comment>
<dbReference type="Pfam" id="PF02518">
    <property type="entry name" value="HATPase_c"/>
    <property type="match status" value="1"/>
</dbReference>
<dbReference type="SMART" id="SM00387">
    <property type="entry name" value="HATPase_c"/>
    <property type="match status" value="1"/>
</dbReference>
<dbReference type="InterPro" id="IPR003661">
    <property type="entry name" value="HisK_dim/P_dom"/>
</dbReference>
<feature type="compositionally biased region" description="Basic and acidic residues" evidence="4">
    <location>
        <begin position="1"/>
        <end position="12"/>
    </location>
</feature>
<dbReference type="Gene3D" id="3.30.565.10">
    <property type="entry name" value="Histidine kinase-like ATPase, C-terminal domain"/>
    <property type="match status" value="1"/>
</dbReference>
<dbReference type="PANTHER" id="PTHR45339:SF1">
    <property type="entry name" value="HYBRID SIGNAL TRANSDUCTION HISTIDINE KINASE J"/>
    <property type="match status" value="1"/>
</dbReference>
<dbReference type="SUPFAM" id="SSF55785">
    <property type="entry name" value="PYP-like sensor domain (PAS domain)"/>
    <property type="match status" value="1"/>
</dbReference>
<reference evidence="7" key="1">
    <citation type="submission" date="2020-06" db="EMBL/GenBank/DDBJ databases">
        <authorList>
            <consortium name="Plant Systems Biology data submission"/>
        </authorList>
    </citation>
    <scope>NUCLEOTIDE SEQUENCE</scope>
    <source>
        <strain evidence="7">D6</strain>
    </source>
</reference>
<dbReference type="CDD" id="cd17546">
    <property type="entry name" value="REC_hyHK_CKI1_RcsC-like"/>
    <property type="match status" value="1"/>
</dbReference>
<dbReference type="InterPro" id="IPR001789">
    <property type="entry name" value="Sig_transdc_resp-reg_receiver"/>
</dbReference>
<dbReference type="InterPro" id="IPR036097">
    <property type="entry name" value="HisK_dim/P_sf"/>
</dbReference>
<dbReference type="AlphaFoldDB" id="A0A9N8DRA8"/>